<dbReference type="GO" id="GO:0006574">
    <property type="term" value="P:L-valine catabolic process"/>
    <property type="evidence" value="ECO:0007669"/>
    <property type="project" value="TreeGrafter"/>
</dbReference>
<reference evidence="2 3" key="1">
    <citation type="journal article" date="2013" name="PLoS ONE">
        <title>Assembly-driven community genomics of a hypersaline microbial ecosystem.</title>
        <authorList>
            <person name="Podell S."/>
            <person name="Ugalde J.A."/>
            <person name="Narasingarao P."/>
            <person name="Banfield J.F."/>
            <person name="Heidelberg K.B."/>
            <person name="Allen E.E."/>
        </authorList>
    </citation>
    <scope>NUCLEOTIDE SEQUENCE [LARGE SCALE GENOMIC DNA]</scope>
    <source>
        <strain evidence="3">J07HQW2</strain>
    </source>
</reference>
<accession>U1NJH4</accession>
<dbReference type="GO" id="GO:0006210">
    <property type="term" value="P:thymine catabolic process"/>
    <property type="evidence" value="ECO:0007669"/>
    <property type="project" value="TreeGrafter"/>
</dbReference>
<dbReference type="RefSeq" id="WP_021056560.1">
    <property type="nucleotide sequence ID" value="NZ_KE356561.1"/>
</dbReference>
<evidence type="ECO:0000259" key="1">
    <source>
        <dbReference type="Pfam" id="PF00171"/>
    </source>
</evidence>
<dbReference type="PANTHER" id="PTHR43866:SF4">
    <property type="entry name" value="MALONATE-SEMIALDEHYDE DEHYDROGENASE"/>
    <property type="match status" value="1"/>
</dbReference>
<dbReference type="EMBL" id="KE356561">
    <property type="protein sequence ID" value="ERG97098.1"/>
    <property type="molecule type" value="Genomic_DNA"/>
</dbReference>
<dbReference type="InterPro" id="IPR016161">
    <property type="entry name" value="Ald_DH/histidinol_DH"/>
</dbReference>
<dbReference type="GO" id="GO:0004491">
    <property type="term" value="F:methylmalonate-semialdehyde dehydrogenase (acylating, NAD) activity"/>
    <property type="evidence" value="ECO:0007669"/>
    <property type="project" value="InterPro"/>
</dbReference>
<dbReference type="InterPro" id="IPR016163">
    <property type="entry name" value="Ald_DH_C"/>
</dbReference>
<protein>
    <submittedName>
        <fullName evidence="2">NAD-dependent aldehyde dehydrogenase</fullName>
    </submittedName>
</protein>
<evidence type="ECO:0000313" key="2">
    <source>
        <dbReference type="EMBL" id="ERG97098.1"/>
    </source>
</evidence>
<dbReference type="HOGENOM" id="CLU_2327223_0_0_2"/>
<organism evidence="2 3">
    <name type="scientific">Haloquadratum walsbyi J07HQW2</name>
    <dbReference type="NCBI Taxonomy" id="1238425"/>
    <lineage>
        <taxon>Archaea</taxon>
        <taxon>Methanobacteriati</taxon>
        <taxon>Methanobacteriota</taxon>
        <taxon>Stenosarchaea group</taxon>
        <taxon>Halobacteria</taxon>
        <taxon>Halobacteriales</taxon>
        <taxon>Haloferacaceae</taxon>
        <taxon>Haloquadratum</taxon>
    </lineage>
</organism>
<name>U1NJH4_9EURY</name>
<dbReference type="eggNOG" id="arCOG01252">
    <property type="taxonomic scope" value="Archaea"/>
</dbReference>
<sequence>MVAEQLFEFIDRADFPDGVIQLLHGSADTVNALVEHDDIVGASFVGSTPVAKAVCERGATHGKRVQAQGGAKNHIIITESAGLNFAAHNALIRVLMWR</sequence>
<dbReference type="AlphaFoldDB" id="U1NJH4"/>
<dbReference type="PANTHER" id="PTHR43866">
    <property type="entry name" value="MALONATE-SEMIALDEHYDE DEHYDROGENASE"/>
    <property type="match status" value="1"/>
</dbReference>
<feature type="domain" description="Aldehyde dehydrogenase" evidence="1">
    <location>
        <begin position="2"/>
        <end position="91"/>
    </location>
</feature>
<gene>
    <name evidence="2" type="ORF">J07HQW2_03584</name>
</gene>
<dbReference type="InterPro" id="IPR016162">
    <property type="entry name" value="Ald_DH_N"/>
</dbReference>
<proteinExistence type="predicted"/>
<evidence type="ECO:0000313" key="3">
    <source>
        <dbReference type="Proteomes" id="UP000030710"/>
    </source>
</evidence>
<dbReference type="Gene3D" id="3.40.309.10">
    <property type="entry name" value="Aldehyde Dehydrogenase, Chain A, domain 2"/>
    <property type="match status" value="1"/>
</dbReference>
<dbReference type="InterPro" id="IPR010061">
    <property type="entry name" value="MeMal-semiAld_DH"/>
</dbReference>
<dbReference type="STRING" id="1238425.J07HQW2_03584"/>
<dbReference type="Proteomes" id="UP000030710">
    <property type="component" value="Unassembled WGS sequence"/>
</dbReference>
<dbReference type="SUPFAM" id="SSF53720">
    <property type="entry name" value="ALDH-like"/>
    <property type="match status" value="1"/>
</dbReference>
<dbReference type="Gene3D" id="3.40.605.10">
    <property type="entry name" value="Aldehyde Dehydrogenase, Chain A, domain 1"/>
    <property type="match status" value="1"/>
</dbReference>
<dbReference type="InterPro" id="IPR015590">
    <property type="entry name" value="Aldehyde_DH_dom"/>
</dbReference>
<dbReference type="Pfam" id="PF00171">
    <property type="entry name" value="Aldedh"/>
    <property type="match status" value="1"/>
</dbReference>